<sequence>MGLGRDNEKKRRWVGGSSLFPIMIQDTAFSARSPVSVSGPTGLARAIKRRGGGASGARHKTMTDADWCSPLMVLPLLPASPNQCEHSVHVHTRTHSIPVSTSRLG</sequence>
<name>A0AAV4IRG6_9GAST</name>
<protein>
    <submittedName>
        <fullName evidence="1">Uncharacterized protein</fullName>
    </submittedName>
</protein>
<dbReference type="AlphaFoldDB" id="A0AAV4IRG6"/>
<dbReference type="EMBL" id="BMAT01013402">
    <property type="protein sequence ID" value="GFS12403.1"/>
    <property type="molecule type" value="Genomic_DNA"/>
</dbReference>
<accession>A0AAV4IRG6</accession>
<keyword evidence="2" id="KW-1185">Reference proteome</keyword>
<evidence type="ECO:0000313" key="2">
    <source>
        <dbReference type="Proteomes" id="UP000762676"/>
    </source>
</evidence>
<reference evidence="1 2" key="1">
    <citation type="journal article" date="2021" name="Elife">
        <title>Chloroplast acquisition without the gene transfer in kleptoplastic sea slugs, Plakobranchus ocellatus.</title>
        <authorList>
            <person name="Maeda T."/>
            <person name="Takahashi S."/>
            <person name="Yoshida T."/>
            <person name="Shimamura S."/>
            <person name="Takaki Y."/>
            <person name="Nagai Y."/>
            <person name="Toyoda A."/>
            <person name="Suzuki Y."/>
            <person name="Arimoto A."/>
            <person name="Ishii H."/>
            <person name="Satoh N."/>
            <person name="Nishiyama T."/>
            <person name="Hasebe M."/>
            <person name="Maruyama T."/>
            <person name="Minagawa J."/>
            <person name="Obokata J."/>
            <person name="Shigenobu S."/>
        </authorList>
    </citation>
    <scope>NUCLEOTIDE SEQUENCE [LARGE SCALE GENOMIC DNA]</scope>
</reference>
<gene>
    <name evidence="1" type="ORF">ElyMa_006696600</name>
</gene>
<dbReference type="Proteomes" id="UP000762676">
    <property type="component" value="Unassembled WGS sequence"/>
</dbReference>
<organism evidence="1 2">
    <name type="scientific">Elysia marginata</name>
    <dbReference type="NCBI Taxonomy" id="1093978"/>
    <lineage>
        <taxon>Eukaryota</taxon>
        <taxon>Metazoa</taxon>
        <taxon>Spiralia</taxon>
        <taxon>Lophotrochozoa</taxon>
        <taxon>Mollusca</taxon>
        <taxon>Gastropoda</taxon>
        <taxon>Heterobranchia</taxon>
        <taxon>Euthyneura</taxon>
        <taxon>Panpulmonata</taxon>
        <taxon>Sacoglossa</taxon>
        <taxon>Placobranchoidea</taxon>
        <taxon>Plakobranchidae</taxon>
        <taxon>Elysia</taxon>
    </lineage>
</organism>
<comment type="caution">
    <text evidence="1">The sequence shown here is derived from an EMBL/GenBank/DDBJ whole genome shotgun (WGS) entry which is preliminary data.</text>
</comment>
<proteinExistence type="predicted"/>
<evidence type="ECO:0000313" key="1">
    <source>
        <dbReference type="EMBL" id="GFS12403.1"/>
    </source>
</evidence>